<evidence type="ECO:0000256" key="3">
    <source>
        <dbReference type="ARBA" id="ARBA00022989"/>
    </source>
</evidence>
<comment type="subcellular location">
    <subcellularLocation>
        <location evidence="1">Membrane</location>
        <topology evidence="1">Multi-pass membrane protein</topology>
    </subcellularLocation>
</comment>
<evidence type="ECO:0000313" key="9">
    <source>
        <dbReference type="Proteomes" id="UP001642464"/>
    </source>
</evidence>
<feature type="region of interest" description="Disordered" evidence="5">
    <location>
        <begin position="1"/>
        <end position="26"/>
    </location>
</feature>
<feature type="transmembrane region" description="Helical" evidence="6">
    <location>
        <begin position="142"/>
        <end position="162"/>
    </location>
</feature>
<evidence type="ECO:0000256" key="6">
    <source>
        <dbReference type="SAM" id="Phobius"/>
    </source>
</evidence>
<keyword evidence="9" id="KW-1185">Reference proteome</keyword>
<accession>A0ABP0I4W3</accession>
<evidence type="ECO:0000256" key="5">
    <source>
        <dbReference type="SAM" id="MobiDB-lite"/>
    </source>
</evidence>
<name>A0ABP0I4W3_9DINO</name>
<evidence type="ECO:0000256" key="1">
    <source>
        <dbReference type="ARBA" id="ARBA00004141"/>
    </source>
</evidence>
<dbReference type="Proteomes" id="UP001642464">
    <property type="component" value="Unassembled WGS sequence"/>
</dbReference>
<sequence length="417" mass="45735">MSRRTNITDQCCEAMGEESPSPSRRSKSKNYLLVQALLCVLCTVVGAFYPTLLDWSKTAFEQEVFSGHTKETRAYPFSPASVVLVNDALQLSLALFAVSLKLGLSSIFKDGSLILKMLPLGLIYAVGELLTLRSVQKGSGPVYVVIANMKLVVAAVMSRLFFGQSRSLPLLHWLELVFISFLAALYTLAEAGNMGSQWRWEGAWAALAKSSLVAFSSVFCEHTYKNNSFLVVLALQAFWGLATMLLLLLGASLSMPGYGFLGGVALELRDDAGNWAFFSGGPWHPLCDSPEHLRCVHHLAARESCICITERGWDSYTFLAVFADLSNAVSSALVFRRLSAVAKYVCRASSAVPMYIFYCAVGRALWDAKIFGIVLLLCLQIGIYTVQRHRAEAEAEEAEEAAWAQEYTRNGGPKKSA</sequence>
<dbReference type="EMBL" id="CAXAMM010002825">
    <property type="protein sequence ID" value="CAK8997606.1"/>
    <property type="molecule type" value="Genomic_DNA"/>
</dbReference>
<keyword evidence="2 6" id="KW-0812">Transmembrane</keyword>
<evidence type="ECO:0000313" key="8">
    <source>
        <dbReference type="EMBL" id="CAK8997630.1"/>
    </source>
</evidence>
<feature type="transmembrane region" description="Helical" evidence="6">
    <location>
        <begin position="169"/>
        <end position="189"/>
    </location>
</feature>
<evidence type="ECO:0000256" key="2">
    <source>
        <dbReference type="ARBA" id="ARBA00022692"/>
    </source>
</evidence>
<gene>
    <name evidence="7" type="ORF">SCF082_LOCUS5269</name>
    <name evidence="8" type="ORF">SCF082_LOCUS5282</name>
</gene>
<proteinExistence type="predicted"/>
<comment type="caution">
    <text evidence="7">The sequence shown here is derived from an EMBL/GenBank/DDBJ whole genome shotgun (WGS) entry which is preliminary data.</text>
</comment>
<feature type="transmembrane region" description="Helical" evidence="6">
    <location>
        <begin position="370"/>
        <end position="386"/>
    </location>
</feature>
<evidence type="ECO:0000313" key="7">
    <source>
        <dbReference type="EMBL" id="CAK8997606.1"/>
    </source>
</evidence>
<dbReference type="PANTHER" id="PTHR10231">
    <property type="entry name" value="NUCLEOTIDE-SUGAR TRANSMEMBRANE TRANSPORTER"/>
    <property type="match status" value="1"/>
</dbReference>
<feature type="transmembrane region" description="Helical" evidence="6">
    <location>
        <begin position="31"/>
        <end position="49"/>
    </location>
</feature>
<feature type="transmembrane region" description="Helical" evidence="6">
    <location>
        <begin position="80"/>
        <end position="100"/>
    </location>
</feature>
<feature type="transmembrane region" description="Helical" evidence="6">
    <location>
        <begin position="201"/>
        <end position="220"/>
    </location>
</feature>
<feature type="transmembrane region" description="Helical" evidence="6">
    <location>
        <begin position="112"/>
        <end position="130"/>
    </location>
</feature>
<evidence type="ECO:0000256" key="4">
    <source>
        <dbReference type="ARBA" id="ARBA00023136"/>
    </source>
</evidence>
<dbReference type="EMBL" id="CAXAMM010002836">
    <property type="protein sequence ID" value="CAK8997630.1"/>
    <property type="molecule type" value="Genomic_DNA"/>
</dbReference>
<feature type="transmembrane region" description="Helical" evidence="6">
    <location>
        <begin position="229"/>
        <end position="251"/>
    </location>
</feature>
<organism evidence="7 9">
    <name type="scientific">Durusdinium trenchii</name>
    <dbReference type="NCBI Taxonomy" id="1381693"/>
    <lineage>
        <taxon>Eukaryota</taxon>
        <taxon>Sar</taxon>
        <taxon>Alveolata</taxon>
        <taxon>Dinophyceae</taxon>
        <taxon>Suessiales</taxon>
        <taxon>Symbiodiniaceae</taxon>
        <taxon>Durusdinium</taxon>
    </lineage>
</organism>
<keyword evidence="3 6" id="KW-1133">Transmembrane helix</keyword>
<dbReference type="InterPro" id="IPR007271">
    <property type="entry name" value="Nuc_sug_transpt"/>
</dbReference>
<keyword evidence="4 6" id="KW-0472">Membrane</keyword>
<protein>
    <submittedName>
        <fullName evidence="7">Uncharacterized protein</fullName>
    </submittedName>
</protein>
<reference evidence="7 9" key="1">
    <citation type="submission" date="2024-02" db="EMBL/GenBank/DDBJ databases">
        <authorList>
            <person name="Chen Y."/>
            <person name="Shah S."/>
            <person name="Dougan E. K."/>
            <person name="Thang M."/>
            <person name="Chan C."/>
        </authorList>
    </citation>
    <scope>NUCLEOTIDE SEQUENCE [LARGE SCALE GENOMIC DNA]</scope>
</reference>